<accession>A0ABU3P0C6</accession>
<dbReference type="RefSeq" id="WP_413780983.1">
    <property type="nucleotide sequence ID" value="NZ_JAUOZS010000001.1"/>
</dbReference>
<evidence type="ECO:0000313" key="3">
    <source>
        <dbReference type="Proteomes" id="UP001254848"/>
    </source>
</evidence>
<gene>
    <name evidence="2" type="ORF">Q4T40_14730</name>
</gene>
<dbReference type="EMBL" id="JAUOZS010000001">
    <property type="protein sequence ID" value="MDT8902503.1"/>
    <property type="molecule type" value="Genomic_DNA"/>
</dbReference>
<organism evidence="2 3">
    <name type="scientific">Anaeroselena agilis</name>
    <dbReference type="NCBI Taxonomy" id="3063788"/>
    <lineage>
        <taxon>Bacteria</taxon>
        <taxon>Bacillati</taxon>
        <taxon>Bacillota</taxon>
        <taxon>Negativicutes</taxon>
        <taxon>Acetonemataceae</taxon>
        <taxon>Anaeroselena</taxon>
    </lineage>
</organism>
<dbReference type="Pfam" id="PF14336">
    <property type="entry name" value="GLUCM-like_C"/>
    <property type="match status" value="1"/>
</dbReference>
<protein>
    <submittedName>
        <fullName evidence="2">DUF4392 domain-containing protein</fullName>
    </submittedName>
</protein>
<sequence length="340" mass="34385">MIPKTQQIAETLDRLISLDVPARGIIAKLYGAAREKTGKPLTLAAADLLIDRVRPGDTVIIATGWVDQPVVAPGCGESDGPPGAVALARALRLALKAAPVIVTDACLVEGVKLVARAAGFQCVAPGEIGHSVARDKLLTLAVLPFPVAGDEAAVAAERLLDDLKPAACIAIERGGMNDAGVIHNMNGEDTGASQAKLDHLFRAAGSRRIATVAVGDGGNEIGMANIADAVRAQVPYGAKCQCPCGRGLAPATPVDVLVAAAISNWGGYAIAALLGLLAGAPAAGPDAAREKRVLEATAAAGFHDPISGGVYPGADGCGADAHLAFVTLVREAVLHGNARL</sequence>
<dbReference type="PANTHER" id="PTHR32022:SF10">
    <property type="entry name" value="D-GLUTAMATE CYCLASE, MITOCHONDRIAL"/>
    <property type="match status" value="1"/>
</dbReference>
<dbReference type="InterPro" id="IPR025504">
    <property type="entry name" value="GLUCM_C"/>
</dbReference>
<proteinExistence type="predicted"/>
<name>A0ABU3P0C6_9FIRM</name>
<dbReference type="Gene3D" id="3.90.1640.20">
    <property type="entry name" value="TON_0340"/>
    <property type="match status" value="1"/>
</dbReference>
<keyword evidence="3" id="KW-1185">Reference proteome</keyword>
<evidence type="ECO:0000313" key="2">
    <source>
        <dbReference type="EMBL" id="MDT8902503.1"/>
    </source>
</evidence>
<reference evidence="2 3" key="1">
    <citation type="submission" date="2023-07" db="EMBL/GenBank/DDBJ databases">
        <title>The novel representative of Negativicutes class, Anaeroselena agilis gen. nov. sp. nov.</title>
        <authorList>
            <person name="Prokofeva M.I."/>
            <person name="Elcheninov A.G."/>
            <person name="Klyukina A."/>
            <person name="Kublanov I.V."/>
            <person name="Frolov E.N."/>
            <person name="Podosokorskaya O.A."/>
        </authorList>
    </citation>
    <scope>NUCLEOTIDE SEQUENCE [LARGE SCALE GENOMIC DNA]</scope>
    <source>
        <strain evidence="2 3">4137-cl</strain>
    </source>
</reference>
<dbReference type="Proteomes" id="UP001254848">
    <property type="component" value="Unassembled WGS sequence"/>
</dbReference>
<feature type="domain" description="D-glutamate cyclase-like C-terminal" evidence="1">
    <location>
        <begin position="12"/>
        <end position="327"/>
    </location>
</feature>
<evidence type="ECO:0000259" key="1">
    <source>
        <dbReference type="Pfam" id="PF14336"/>
    </source>
</evidence>
<comment type="caution">
    <text evidence="2">The sequence shown here is derived from an EMBL/GenBank/DDBJ whole genome shotgun (WGS) entry which is preliminary data.</text>
</comment>
<dbReference type="PANTHER" id="PTHR32022">
    <property type="entry name" value="D-GLUTAMATE CYCLASE, MITOCHONDRIAL"/>
    <property type="match status" value="1"/>
</dbReference>